<accession>A0ABP0PLS5</accession>
<reference evidence="2 3" key="1">
    <citation type="submission" date="2024-02" db="EMBL/GenBank/DDBJ databases">
        <authorList>
            <person name="Chen Y."/>
            <person name="Shah S."/>
            <person name="Dougan E. K."/>
            <person name="Thang M."/>
            <person name="Chan C."/>
        </authorList>
    </citation>
    <scope>NUCLEOTIDE SEQUENCE [LARGE SCALE GENOMIC DNA]</scope>
</reference>
<comment type="caution">
    <text evidence="2">The sequence shown here is derived from an EMBL/GenBank/DDBJ whole genome shotgun (WGS) entry which is preliminary data.</text>
</comment>
<evidence type="ECO:0000313" key="2">
    <source>
        <dbReference type="EMBL" id="CAK9075849.1"/>
    </source>
</evidence>
<evidence type="ECO:0000313" key="3">
    <source>
        <dbReference type="Proteomes" id="UP001642464"/>
    </source>
</evidence>
<feature type="region of interest" description="Disordered" evidence="1">
    <location>
        <begin position="301"/>
        <end position="387"/>
    </location>
</feature>
<protein>
    <submittedName>
        <fullName evidence="2">Copia protein</fullName>
    </submittedName>
</protein>
<feature type="region of interest" description="Disordered" evidence="1">
    <location>
        <begin position="1"/>
        <end position="28"/>
    </location>
</feature>
<feature type="compositionally biased region" description="Basic and acidic residues" evidence="1">
    <location>
        <begin position="230"/>
        <end position="245"/>
    </location>
</feature>
<keyword evidence="3" id="KW-1185">Reference proteome</keyword>
<proteinExistence type="predicted"/>
<feature type="compositionally biased region" description="Polar residues" evidence="1">
    <location>
        <begin position="125"/>
        <end position="148"/>
    </location>
</feature>
<name>A0ABP0PLS5_9DINO</name>
<dbReference type="EMBL" id="CAXAMM010036502">
    <property type="protein sequence ID" value="CAK9075849.1"/>
    <property type="molecule type" value="Genomic_DNA"/>
</dbReference>
<evidence type="ECO:0000256" key="1">
    <source>
        <dbReference type="SAM" id="MobiDB-lite"/>
    </source>
</evidence>
<feature type="region of interest" description="Disordered" evidence="1">
    <location>
        <begin position="406"/>
        <end position="461"/>
    </location>
</feature>
<feature type="compositionally biased region" description="Polar residues" evidence="1">
    <location>
        <begin position="317"/>
        <end position="338"/>
    </location>
</feature>
<feature type="region of interest" description="Disordered" evidence="1">
    <location>
        <begin position="217"/>
        <end position="245"/>
    </location>
</feature>
<organism evidence="2 3">
    <name type="scientific">Durusdinium trenchii</name>
    <dbReference type="NCBI Taxonomy" id="1381693"/>
    <lineage>
        <taxon>Eukaryota</taxon>
        <taxon>Sar</taxon>
        <taxon>Alveolata</taxon>
        <taxon>Dinophyceae</taxon>
        <taxon>Suessiales</taxon>
        <taxon>Symbiodiniaceae</taxon>
        <taxon>Durusdinium</taxon>
    </lineage>
</organism>
<feature type="compositionally biased region" description="Polar residues" evidence="1">
    <location>
        <begin position="269"/>
        <end position="278"/>
    </location>
</feature>
<sequence>MGAGSSVPPLPSEKSAAGLAGRPANVDHQEMQGGVQWLLTVVDKEKEEKAWLAKKFEDKCMEVKSLQQELQRVRALLDQRGSTSPIIKGPDISNQDHTFICQELSPSKAKPIAQRRGLQLSIQTQSQPKVAFQTNKTEPLSRAKSSPALSGDGIEPMSALLRRRKEADVDGIAEQLWALIELRVEAELARRSAELDRREQDLQGREEAVRKRELALKAAAETPTPARASHQAESERTDGCKEASRSSDLLAERGSGMVQHLQSKLFAQPVSNKSNDARGQTADFKEQTVASSSLWSIEAPQKATSPSLLFQAPKDQPAQSSEVSSEPKSGAGNQSQDSPPDVYTASAGTASQLKERFEPKASASSSEGNVRPYRHSAPVGKSAAEFSQVSAGTAGELKDLFEQKAQEVRQNSKTPERRSSWKAVQNKLELPNAEGSGLFRAHEAPFKRGVKTTGLGQPKERRSLQELLKADEMCQMAM</sequence>
<gene>
    <name evidence="2" type="ORF">SCF082_LOCUS36667</name>
</gene>
<dbReference type="Proteomes" id="UP001642464">
    <property type="component" value="Unassembled WGS sequence"/>
</dbReference>
<feature type="region of interest" description="Disordered" evidence="1">
    <location>
        <begin position="266"/>
        <end position="285"/>
    </location>
</feature>
<feature type="region of interest" description="Disordered" evidence="1">
    <location>
        <begin position="125"/>
        <end position="154"/>
    </location>
</feature>